<evidence type="ECO:0000256" key="10">
    <source>
        <dbReference type="HAMAP-Rule" id="MF_01588"/>
    </source>
</evidence>
<gene>
    <name evidence="12" type="primary">lig_2</name>
    <name evidence="10" type="synonym">ligA</name>
    <name evidence="12" type="ORF">NCTC10113_00990</name>
</gene>
<feature type="binding site" evidence="10">
    <location>
        <position position="405"/>
    </location>
    <ligand>
        <name>Zn(2+)</name>
        <dbReference type="ChEBI" id="CHEBI:29105"/>
    </ligand>
</feature>
<feature type="active site" description="N6-AMP-lysine intermediate" evidence="10">
    <location>
        <position position="118"/>
    </location>
</feature>
<sequence>MTKEEIRNKVFELQKKISEWDNAYYNLDNPLVEDAVYDIEILKLIKLEQQYASYFTYEELKNSPTQRINASSLTQFEKVRHEIPMLSLNKAYSLSEISKFIDNIKKVANSFSFFVEPKIDGLSISLKYKNGKLIQAATRGDGLVGENVTENVMQIASIPKQISYLKDLEVRGEVYLPISQFLKLNKTLEKGKFNTFANPRNAAAGTLRQLDSAIVYERKLSAFLYYVVSPQEHNISTMEQAFDFLQKHNFPITNVFKVVNSIDEIQKFIDDFATEKLTLDYETDGIVIKLNELEFYNALGQTQKFPHSAIAFKYEPNVAKTIIKDIFITIGRTGLVTYNAKLEPTELSGSLISFATLNNFNYVRDLNLNINDMVYIKKAGEIIPCVIGLANQKNTIDYFKRIENCPYCNSKLIANETFLEEYCENENCPEINRKKLIHFASKECMNFFSVGEKIINKFIELKLLYTPLDFYKLKDKIELLVNLENFGHKSIMKMLTTIEESKNVSLDRVIFALSIKHIGTKVANFIASKVLELKNFLSFDFASLINYNEIGEKITSSLIDWVSKDSNKDFVNKLLEIGINAKYVSNVKSKLFENKTFVITGTLSKPRTYFENLILENGGKVVNTVSQKTSYLLVGENPGSKLQKANSLKIEIINEQTFDDILKSDF</sequence>
<comment type="similarity">
    <text evidence="10">Belongs to the NAD-dependent DNA ligase family. LigA subfamily.</text>
</comment>
<comment type="catalytic activity">
    <reaction evidence="9 10">
        <text>NAD(+) + (deoxyribonucleotide)n-3'-hydroxyl + 5'-phospho-(deoxyribonucleotide)m = (deoxyribonucleotide)n+m + AMP + beta-nicotinamide D-nucleotide.</text>
        <dbReference type="EC" id="6.5.1.2"/>
    </reaction>
</comment>
<feature type="binding site" evidence="10">
    <location>
        <position position="289"/>
    </location>
    <ligand>
        <name>NAD(+)</name>
        <dbReference type="ChEBI" id="CHEBI:57540"/>
    </ligand>
</feature>
<evidence type="ECO:0000256" key="7">
    <source>
        <dbReference type="ARBA" id="ARBA00023027"/>
    </source>
</evidence>
<dbReference type="NCBIfam" id="TIGR00575">
    <property type="entry name" value="dnlj"/>
    <property type="match status" value="1"/>
</dbReference>
<dbReference type="GO" id="GO:0006260">
    <property type="term" value="P:DNA replication"/>
    <property type="evidence" value="ECO:0007669"/>
    <property type="project" value="UniProtKB-KW"/>
</dbReference>
<feature type="binding site" evidence="10">
    <location>
        <position position="116"/>
    </location>
    <ligand>
        <name>NAD(+)</name>
        <dbReference type="ChEBI" id="CHEBI:57540"/>
    </ligand>
</feature>
<comment type="function">
    <text evidence="10">DNA ligase that catalyzes the formation of phosphodiester linkages between 5'-phosphoryl and 3'-hydroxyl groups in double-stranded DNA using NAD as a coenzyme and as the energy source for the reaction. It is essential for DNA replication and repair of damaged DNA.</text>
</comment>
<dbReference type="InterPro" id="IPR013839">
    <property type="entry name" value="DNAligase_adenylation"/>
</dbReference>
<dbReference type="InterPro" id="IPR001679">
    <property type="entry name" value="DNA_ligase"/>
</dbReference>
<keyword evidence="4 10" id="KW-0227">DNA damage</keyword>
<dbReference type="GO" id="GO:0006281">
    <property type="term" value="P:DNA repair"/>
    <property type="evidence" value="ECO:0007669"/>
    <property type="project" value="UniProtKB-KW"/>
</dbReference>
<feature type="binding site" evidence="10">
    <location>
        <position position="173"/>
    </location>
    <ligand>
        <name>NAD(+)</name>
        <dbReference type="ChEBI" id="CHEBI:57540"/>
    </ligand>
</feature>
<dbReference type="GO" id="GO:0046872">
    <property type="term" value="F:metal ion binding"/>
    <property type="evidence" value="ECO:0007669"/>
    <property type="project" value="UniProtKB-KW"/>
</dbReference>
<comment type="cofactor">
    <cofactor evidence="10">
        <name>Mg(2+)</name>
        <dbReference type="ChEBI" id="CHEBI:18420"/>
    </cofactor>
    <cofactor evidence="10">
        <name>Mn(2+)</name>
        <dbReference type="ChEBI" id="CHEBI:29035"/>
    </cofactor>
</comment>
<dbReference type="SUPFAM" id="SSF47781">
    <property type="entry name" value="RuvA domain 2-like"/>
    <property type="match status" value="1"/>
</dbReference>
<reference evidence="12" key="1">
    <citation type="submission" date="2019-01" db="EMBL/GenBank/DDBJ databases">
        <authorList>
            <consortium name="Pathogen Informatics"/>
        </authorList>
    </citation>
    <scope>NUCLEOTIDE SEQUENCE [LARGE SCALE GENOMIC DNA]</scope>
    <source>
        <strain evidence="12">NCTC10113</strain>
    </source>
</reference>
<dbReference type="InterPro" id="IPR041663">
    <property type="entry name" value="DisA/LigA_HHH"/>
</dbReference>
<dbReference type="InterPro" id="IPR004150">
    <property type="entry name" value="NAD_DNA_ligase_OB"/>
</dbReference>
<dbReference type="RefSeq" id="WP_029670563.1">
    <property type="nucleotide sequence ID" value="NZ_BPLW01000001.1"/>
</dbReference>
<keyword evidence="1 10" id="KW-0436">Ligase</keyword>
<feature type="binding site" evidence="10">
    <location>
        <begin position="87"/>
        <end position="88"/>
    </location>
    <ligand>
        <name>NAD(+)</name>
        <dbReference type="ChEBI" id="CHEBI:57540"/>
    </ligand>
</feature>
<dbReference type="PROSITE" id="PS01055">
    <property type="entry name" value="DNA_LIGASE_N1"/>
    <property type="match status" value="1"/>
</dbReference>
<dbReference type="SMART" id="SM00292">
    <property type="entry name" value="BRCT"/>
    <property type="match status" value="1"/>
</dbReference>
<dbReference type="InterPro" id="IPR018239">
    <property type="entry name" value="DNA_ligase_AS"/>
</dbReference>
<feature type="binding site" evidence="10">
    <location>
        <position position="139"/>
    </location>
    <ligand>
        <name>NAD(+)</name>
        <dbReference type="ChEBI" id="CHEBI:57540"/>
    </ligand>
</feature>
<dbReference type="InterPro" id="IPR036420">
    <property type="entry name" value="BRCT_dom_sf"/>
</dbReference>
<dbReference type="Pfam" id="PF01653">
    <property type="entry name" value="DNA_ligase_aden"/>
    <property type="match status" value="1"/>
</dbReference>
<dbReference type="SUPFAM" id="SSF52113">
    <property type="entry name" value="BRCT domain"/>
    <property type="match status" value="1"/>
</dbReference>
<dbReference type="Pfam" id="PF03120">
    <property type="entry name" value="OB_DNA_ligase"/>
    <property type="match status" value="1"/>
</dbReference>
<dbReference type="InterPro" id="IPR013840">
    <property type="entry name" value="DNAligase_N"/>
</dbReference>
<organism evidence="12">
    <name type="scientific">Metamycoplasma salivarium</name>
    <name type="common">Mycoplasma salivarium</name>
    <dbReference type="NCBI Taxonomy" id="2124"/>
    <lineage>
        <taxon>Bacteria</taxon>
        <taxon>Bacillati</taxon>
        <taxon>Mycoplasmatota</taxon>
        <taxon>Mycoplasmoidales</taxon>
        <taxon>Metamycoplasmataceae</taxon>
        <taxon>Metamycoplasma</taxon>
    </lineage>
</organism>
<dbReference type="NCBIfam" id="NF005932">
    <property type="entry name" value="PRK07956.1"/>
    <property type="match status" value="1"/>
</dbReference>
<dbReference type="EMBL" id="LR214939">
    <property type="protein sequence ID" value="VEU56107.1"/>
    <property type="molecule type" value="Genomic_DNA"/>
</dbReference>
<dbReference type="GO" id="GO:0003911">
    <property type="term" value="F:DNA ligase (NAD+) activity"/>
    <property type="evidence" value="ECO:0007669"/>
    <property type="project" value="UniProtKB-UniRule"/>
</dbReference>
<dbReference type="CDD" id="cd00114">
    <property type="entry name" value="LIGANc"/>
    <property type="match status" value="1"/>
</dbReference>
<dbReference type="Pfam" id="PF12826">
    <property type="entry name" value="HHH_2"/>
    <property type="match status" value="1"/>
</dbReference>
<keyword evidence="7 10" id="KW-0520">NAD</keyword>
<dbReference type="HAMAP" id="MF_01588">
    <property type="entry name" value="DNA_ligase_A"/>
    <property type="match status" value="1"/>
</dbReference>
<dbReference type="Gene3D" id="1.10.287.610">
    <property type="entry name" value="Helix hairpin bin"/>
    <property type="match status" value="1"/>
</dbReference>
<evidence type="ECO:0000313" key="12">
    <source>
        <dbReference type="EMBL" id="VEU56107.1"/>
    </source>
</evidence>
<evidence type="ECO:0000259" key="11">
    <source>
        <dbReference type="PROSITE" id="PS50172"/>
    </source>
</evidence>
<dbReference type="Gene3D" id="1.10.150.20">
    <property type="entry name" value="5' to 3' exonuclease, C-terminal subdomain"/>
    <property type="match status" value="2"/>
</dbReference>
<dbReference type="PROSITE" id="PS50172">
    <property type="entry name" value="BRCT"/>
    <property type="match status" value="1"/>
</dbReference>
<dbReference type="SUPFAM" id="SSF50249">
    <property type="entry name" value="Nucleic acid-binding proteins"/>
    <property type="match status" value="1"/>
</dbReference>
<evidence type="ECO:0000256" key="1">
    <source>
        <dbReference type="ARBA" id="ARBA00022598"/>
    </source>
</evidence>
<keyword evidence="5 10" id="KW-0862">Zinc</keyword>
<feature type="domain" description="BRCT" evidence="11">
    <location>
        <begin position="587"/>
        <end position="666"/>
    </location>
</feature>
<dbReference type="EC" id="6.5.1.2" evidence="10"/>
<feature type="binding site" evidence="10">
    <location>
        <position position="423"/>
    </location>
    <ligand>
        <name>Zn(2+)</name>
        <dbReference type="ChEBI" id="CHEBI:29105"/>
    </ligand>
</feature>
<evidence type="ECO:0000256" key="6">
    <source>
        <dbReference type="ARBA" id="ARBA00022842"/>
    </source>
</evidence>
<keyword evidence="10" id="KW-0464">Manganese</keyword>
<dbReference type="InterPro" id="IPR012340">
    <property type="entry name" value="NA-bd_OB-fold"/>
</dbReference>
<evidence type="ECO:0000256" key="2">
    <source>
        <dbReference type="ARBA" id="ARBA00022705"/>
    </source>
</evidence>
<dbReference type="AlphaFoldDB" id="A0A448ZXX8"/>
<dbReference type="Pfam" id="PF00533">
    <property type="entry name" value="BRCT"/>
    <property type="match status" value="1"/>
</dbReference>
<feature type="binding site" evidence="10">
    <location>
        <begin position="34"/>
        <end position="38"/>
    </location>
    <ligand>
        <name>NAD(+)</name>
        <dbReference type="ChEBI" id="CHEBI:57540"/>
    </ligand>
</feature>
<accession>A0A448ZXX8</accession>
<dbReference type="Gene3D" id="3.30.470.30">
    <property type="entry name" value="DNA ligase/mRNA capping enzyme"/>
    <property type="match status" value="1"/>
</dbReference>
<dbReference type="SMART" id="SM00532">
    <property type="entry name" value="LIGANc"/>
    <property type="match status" value="1"/>
</dbReference>
<dbReference type="Gene3D" id="2.40.50.140">
    <property type="entry name" value="Nucleic acid-binding proteins"/>
    <property type="match status" value="1"/>
</dbReference>
<evidence type="ECO:0000256" key="9">
    <source>
        <dbReference type="ARBA" id="ARBA00034005"/>
    </source>
</evidence>
<dbReference type="PIRSF" id="PIRSF001604">
    <property type="entry name" value="LigA"/>
    <property type="match status" value="1"/>
</dbReference>
<keyword evidence="8 10" id="KW-0234">DNA repair</keyword>
<dbReference type="InterPro" id="IPR001357">
    <property type="entry name" value="BRCT_dom"/>
</dbReference>
<dbReference type="InterPro" id="IPR010994">
    <property type="entry name" value="RuvA_2-like"/>
</dbReference>
<keyword evidence="3 10" id="KW-0479">Metal-binding</keyword>
<keyword evidence="2 10" id="KW-0235">DNA replication</keyword>
<geneLocation type="plasmid" evidence="12">
    <name>2</name>
</geneLocation>
<name>A0A448ZXX8_METSV</name>
<keyword evidence="6 10" id="KW-0460">Magnesium</keyword>
<keyword evidence="12" id="KW-0614">Plasmid</keyword>
<feature type="binding site" evidence="10">
    <location>
        <position position="428"/>
    </location>
    <ligand>
        <name>Zn(2+)</name>
        <dbReference type="ChEBI" id="CHEBI:29105"/>
    </ligand>
</feature>
<feature type="binding site" evidence="10">
    <location>
        <position position="408"/>
    </location>
    <ligand>
        <name>Zn(2+)</name>
        <dbReference type="ChEBI" id="CHEBI:29105"/>
    </ligand>
</feature>
<evidence type="ECO:0000256" key="5">
    <source>
        <dbReference type="ARBA" id="ARBA00022833"/>
    </source>
</evidence>
<evidence type="ECO:0000256" key="4">
    <source>
        <dbReference type="ARBA" id="ARBA00022763"/>
    </source>
</evidence>
<protein>
    <recommendedName>
        <fullName evidence="10">DNA ligase</fullName>
        <ecNumber evidence="10">6.5.1.2</ecNumber>
    </recommendedName>
    <alternativeName>
        <fullName evidence="10">Polydeoxyribonucleotide synthase [NAD(+)]</fullName>
    </alternativeName>
</protein>
<dbReference type="CDD" id="cd17748">
    <property type="entry name" value="BRCT_DNA_ligase_like"/>
    <property type="match status" value="1"/>
</dbReference>
<dbReference type="SUPFAM" id="SSF56091">
    <property type="entry name" value="DNA ligase/mRNA capping enzyme, catalytic domain"/>
    <property type="match status" value="1"/>
</dbReference>
<evidence type="ECO:0000256" key="8">
    <source>
        <dbReference type="ARBA" id="ARBA00023204"/>
    </source>
</evidence>
<evidence type="ECO:0000256" key="3">
    <source>
        <dbReference type="ARBA" id="ARBA00022723"/>
    </source>
</evidence>
<feature type="binding site" evidence="10">
    <location>
        <position position="313"/>
    </location>
    <ligand>
        <name>NAD(+)</name>
        <dbReference type="ChEBI" id="CHEBI:57540"/>
    </ligand>
</feature>
<proteinExistence type="inferred from homology"/>
<dbReference type="Gene3D" id="3.40.50.10190">
    <property type="entry name" value="BRCT domain"/>
    <property type="match status" value="1"/>
</dbReference>